<reference evidence="2" key="1">
    <citation type="journal article" date="2022" name="bioRxiv">
        <title>Sequencing and chromosome-scale assembly of the giantPleurodeles waltlgenome.</title>
        <authorList>
            <person name="Brown T."/>
            <person name="Elewa A."/>
            <person name="Iarovenko S."/>
            <person name="Subramanian E."/>
            <person name="Araus A.J."/>
            <person name="Petzold A."/>
            <person name="Susuki M."/>
            <person name="Suzuki K.-i.T."/>
            <person name="Hayashi T."/>
            <person name="Toyoda A."/>
            <person name="Oliveira C."/>
            <person name="Osipova E."/>
            <person name="Leigh N.D."/>
            <person name="Simon A."/>
            <person name="Yun M.H."/>
        </authorList>
    </citation>
    <scope>NUCLEOTIDE SEQUENCE</scope>
    <source>
        <strain evidence="2">20211129_DDA</strain>
        <tissue evidence="2">Liver</tissue>
    </source>
</reference>
<accession>A0AAV7WR04</accession>
<feature type="compositionally biased region" description="Basic and acidic residues" evidence="1">
    <location>
        <begin position="33"/>
        <end position="55"/>
    </location>
</feature>
<gene>
    <name evidence="2" type="ORF">NDU88_004129</name>
</gene>
<organism evidence="2 3">
    <name type="scientific">Pleurodeles waltl</name>
    <name type="common">Iberian ribbed newt</name>
    <dbReference type="NCBI Taxonomy" id="8319"/>
    <lineage>
        <taxon>Eukaryota</taxon>
        <taxon>Metazoa</taxon>
        <taxon>Chordata</taxon>
        <taxon>Craniata</taxon>
        <taxon>Vertebrata</taxon>
        <taxon>Euteleostomi</taxon>
        <taxon>Amphibia</taxon>
        <taxon>Batrachia</taxon>
        <taxon>Caudata</taxon>
        <taxon>Salamandroidea</taxon>
        <taxon>Salamandridae</taxon>
        <taxon>Pleurodelinae</taxon>
        <taxon>Pleurodeles</taxon>
    </lineage>
</organism>
<sequence length="170" mass="19143">MVPRGTMERTPHRHKHTNGDANVRQEEEVSVGKAEEDAHQEYEGNARGERDANDRQEEEVDVWEKRGDADQECEGDAGGERHTNHKQNEEADAFVETGDTGQECMEDTGGDSRIDKLHSSRIQDPETCHIPGGTWLAQVRAQLQGSTSALLKRRKRKWGGTEKEKENSHS</sequence>
<name>A0AAV7WR04_PLEWA</name>
<comment type="caution">
    <text evidence="2">The sequence shown here is derived from an EMBL/GenBank/DDBJ whole genome shotgun (WGS) entry which is preliminary data.</text>
</comment>
<feature type="region of interest" description="Disordered" evidence="1">
    <location>
        <begin position="146"/>
        <end position="170"/>
    </location>
</feature>
<feature type="compositionally biased region" description="Basic and acidic residues" evidence="1">
    <location>
        <begin position="1"/>
        <end position="10"/>
    </location>
</feature>
<evidence type="ECO:0000256" key="1">
    <source>
        <dbReference type="SAM" id="MobiDB-lite"/>
    </source>
</evidence>
<keyword evidence="3" id="KW-1185">Reference proteome</keyword>
<dbReference type="Proteomes" id="UP001066276">
    <property type="component" value="Chromosome 1_1"/>
</dbReference>
<proteinExistence type="predicted"/>
<dbReference type="EMBL" id="JANPWB010000001">
    <property type="protein sequence ID" value="KAJ1216528.1"/>
    <property type="molecule type" value="Genomic_DNA"/>
</dbReference>
<feature type="compositionally biased region" description="Basic and acidic residues" evidence="1">
    <location>
        <begin position="78"/>
        <end position="89"/>
    </location>
</feature>
<evidence type="ECO:0000313" key="2">
    <source>
        <dbReference type="EMBL" id="KAJ1216528.1"/>
    </source>
</evidence>
<feature type="compositionally biased region" description="Basic and acidic residues" evidence="1">
    <location>
        <begin position="159"/>
        <end position="170"/>
    </location>
</feature>
<evidence type="ECO:0000313" key="3">
    <source>
        <dbReference type="Proteomes" id="UP001066276"/>
    </source>
</evidence>
<feature type="region of interest" description="Disordered" evidence="1">
    <location>
        <begin position="1"/>
        <end position="93"/>
    </location>
</feature>
<dbReference type="AlphaFoldDB" id="A0AAV7WR04"/>
<protein>
    <submittedName>
        <fullName evidence="2">Uncharacterized protein</fullName>
    </submittedName>
</protein>